<evidence type="ECO:0000313" key="2">
    <source>
        <dbReference type="EMBL" id="KAK5580606.1"/>
    </source>
</evidence>
<dbReference type="AlphaFoldDB" id="A0AAN7YUH2"/>
<reference evidence="2 3" key="1">
    <citation type="submission" date="2023-11" db="EMBL/GenBank/DDBJ databases">
        <title>Dfirmibasis_genome.</title>
        <authorList>
            <person name="Edelbroek B."/>
            <person name="Kjellin J."/>
            <person name="Jerlstrom-Hultqvist J."/>
            <person name="Soderbom F."/>
        </authorList>
    </citation>
    <scope>NUCLEOTIDE SEQUENCE [LARGE SCALE GENOMIC DNA]</scope>
    <source>
        <strain evidence="2 3">TNS-C-14</strain>
    </source>
</reference>
<protein>
    <recommendedName>
        <fullName evidence="1">J domain-containing protein</fullName>
    </recommendedName>
</protein>
<accession>A0AAN7YUH2</accession>
<name>A0AAN7YUH2_9MYCE</name>
<feature type="domain" description="J" evidence="1">
    <location>
        <begin position="24"/>
        <end position="100"/>
    </location>
</feature>
<dbReference type="Proteomes" id="UP001344447">
    <property type="component" value="Unassembled WGS sequence"/>
</dbReference>
<sequence length="431" mass="49620">MKKKILLHTQTELDELKKYMLTGDPYRNLNVNKNATNKDIYNSYKVLVRKHKIKCSEKRKQETKPNKSQLEKEKKGLKKLTNSYKLLSNRRMKELYDHYYYDEMIRECEKIDEKNSVSSSFLNNLSFSSSSSSSSSSSTSLLLKDLSHLLMNITYYPIREYVYFIQSSVNINGGFDEIVFNFKELPKYGLGKLYKGLFLSSFCLNQLDHFRSTLLGKVAGGIFGLKPQSLIGRVIKLISKSIVLLPFCLITDVYVLAPNDYSLFRVIRDCILKRGGDGSIKLGNLYHSFFPILSIMIAKKLIRGSSELLKDIINKKYENNKDSKTLSLLNSLFSNFGLISSLLCCPLQVIYIQYPKLIINSFLENNSSPIPTINPISIAIEIYKNNNNTLNRFFCGLFPYILSNAYLNYITSTNDYDNNKKSTYNYFDLFS</sequence>
<proteinExistence type="predicted"/>
<dbReference type="Gene3D" id="1.10.287.110">
    <property type="entry name" value="DnaJ domain"/>
    <property type="match status" value="1"/>
</dbReference>
<dbReference type="PROSITE" id="PS50076">
    <property type="entry name" value="DNAJ_2"/>
    <property type="match status" value="1"/>
</dbReference>
<comment type="caution">
    <text evidence="2">The sequence shown here is derived from an EMBL/GenBank/DDBJ whole genome shotgun (WGS) entry which is preliminary data.</text>
</comment>
<gene>
    <name evidence="2" type="ORF">RB653_000628</name>
</gene>
<organism evidence="2 3">
    <name type="scientific">Dictyostelium firmibasis</name>
    <dbReference type="NCBI Taxonomy" id="79012"/>
    <lineage>
        <taxon>Eukaryota</taxon>
        <taxon>Amoebozoa</taxon>
        <taxon>Evosea</taxon>
        <taxon>Eumycetozoa</taxon>
        <taxon>Dictyostelia</taxon>
        <taxon>Dictyosteliales</taxon>
        <taxon>Dictyosteliaceae</taxon>
        <taxon>Dictyostelium</taxon>
    </lineage>
</organism>
<keyword evidence="3" id="KW-1185">Reference proteome</keyword>
<dbReference type="InterPro" id="IPR036869">
    <property type="entry name" value="J_dom_sf"/>
</dbReference>
<dbReference type="SUPFAM" id="SSF46565">
    <property type="entry name" value="Chaperone J-domain"/>
    <property type="match status" value="1"/>
</dbReference>
<dbReference type="EMBL" id="JAVFKY010000002">
    <property type="protein sequence ID" value="KAK5580606.1"/>
    <property type="molecule type" value="Genomic_DNA"/>
</dbReference>
<evidence type="ECO:0000259" key="1">
    <source>
        <dbReference type="PROSITE" id="PS50076"/>
    </source>
</evidence>
<evidence type="ECO:0000313" key="3">
    <source>
        <dbReference type="Proteomes" id="UP001344447"/>
    </source>
</evidence>
<dbReference type="InterPro" id="IPR001623">
    <property type="entry name" value="DnaJ_domain"/>
</dbReference>